<keyword evidence="8 15" id="KW-0675">Receptor</keyword>
<feature type="signal peptide" evidence="12">
    <location>
        <begin position="1"/>
        <end position="41"/>
    </location>
</feature>
<evidence type="ECO:0000256" key="9">
    <source>
        <dbReference type="ARBA" id="ARBA00023237"/>
    </source>
</evidence>
<dbReference type="Pfam" id="PF00593">
    <property type="entry name" value="TonB_dep_Rec_b-barrel"/>
    <property type="match status" value="1"/>
</dbReference>
<evidence type="ECO:0000256" key="6">
    <source>
        <dbReference type="ARBA" id="ARBA00023077"/>
    </source>
</evidence>
<keyword evidence="6 11" id="KW-0798">TonB box</keyword>
<dbReference type="SUPFAM" id="SSF56935">
    <property type="entry name" value="Porins"/>
    <property type="match status" value="1"/>
</dbReference>
<keyword evidence="9 10" id="KW-0998">Cell outer membrane</keyword>
<dbReference type="CDD" id="cd01347">
    <property type="entry name" value="ligand_gated_channel"/>
    <property type="match status" value="1"/>
</dbReference>
<keyword evidence="5 10" id="KW-0812">Transmembrane</keyword>
<reference evidence="15 16" key="1">
    <citation type="submission" date="2018-07" db="EMBL/GenBank/DDBJ databases">
        <title>a novel species of Sphingomonas isolated from the rhizosphere soil of Araceae plant.</title>
        <authorList>
            <person name="Zhiyong W."/>
            <person name="Qinglan Z."/>
            <person name="Zhiwei F."/>
            <person name="Ding X."/>
            <person name="Gejiao W."/>
            <person name="Shixue Z."/>
        </authorList>
    </citation>
    <scope>NUCLEOTIDE SEQUENCE [LARGE SCALE GENOMIC DNA]</scope>
    <source>
        <strain evidence="15 16">WZY 27</strain>
    </source>
</reference>
<dbReference type="GO" id="GO:0038023">
    <property type="term" value="F:signaling receptor activity"/>
    <property type="evidence" value="ECO:0007669"/>
    <property type="project" value="InterPro"/>
</dbReference>
<dbReference type="Pfam" id="PF07715">
    <property type="entry name" value="Plug"/>
    <property type="match status" value="1"/>
</dbReference>
<keyword evidence="16" id="KW-1185">Reference proteome</keyword>
<dbReference type="GO" id="GO:0009279">
    <property type="term" value="C:cell outer membrane"/>
    <property type="evidence" value="ECO:0007669"/>
    <property type="project" value="UniProtKB-SubCell"/>
</dbReference>
<gene>
    <name evidence="15" type="ORF">DVW87_07105</name>
</gene>
<dbReference type="InterPro" id="IPR037066">
    <property type="entry name" value="Plug_dom_sf"/>
</dbReference>
<evidence type="ECO:0000256" key="1">
    <source>
        <dbReference type="ARBA" id="ARBA00004571"/>
    </source>
</evidence>
<dbReference type="Gene3D" id="2.170.130.10">
    <property type="entry name" value="TonB-dependent receptor, plug domain"/>
    <property type="match status" value="1"/>
</dbReference>
<dbReference type="AlphaFoldDB" id="A0A369W1Z5"/>
<dbReference type="GO" id="GO:0015891">
    <property type="term" value="P:siderophore transport"/>
    <property type="evidence" value="ECO:0007669"/>
    <property type="project" value="InterPro"/>
</dbReference>
<keyword evidence="4 10" id="KW-1134">Transmembrane beta strand</keyword>
<dbReference type="OrthoDB" id="9760333at2"/>
<evidence type="ECO:0000259" key="13">
    <source>
        <dbReference type="Pfam" id="PF00593"/>
    </source>
</evidence>
<comment type="caution">
    <text evidence="15">The sequence shown here is derived from an EMBL/GenBank/DDBJ whole genome shotgun (WGS) entry which is preliminary data.</text>
</comment>
<comment type="similarity">
    <text evidence="2 10 11">Belongs to the TonB-dependent receptor family.</text>
</comment>
<evidence type="ECO:0000256" key="11">
    <source>
        <dbReference type="RuleBase" id="RU003357"/>
    </source>
</evidence>
<keyword evidence="7 10" id="KW-0472">Membrane</keyword>
<accession>A0A369W1Z5</accession>
<name>A0A369W1Z5_9SPHN</name>
<organism evidence="15 16">
    <name type="scientific">Sphingomonas aracearum</name>
    <dbReference type="NCBI Taxonomy" id="2283317"/>
    <lineage>
        <taxon>Bacteria</taxon>
        <taxon>Pseudomonadati</taxon>
        <taxon>Pseudomonadota</taxon>
        <taxon>Alphaproteobacteria</taxon>
        <taxon>Sphingomonadales</taxon>
        <taxon>Sphingomonadaceae</taxon>
        <taxon>Sphingomonas</taxon>
    </lineage>
</organism>
<keyword evidence="12" id="KW-0732">Signal</keyword>
<feature type="domain" description="TonB-dependent receptor plug" evidence="14">
    <location>
        <begin position="71"/>
        <end position="173"/>
    </location>
</feature>
<dbReference type="PANTHER" id="PTHR32552:SF90">
    <property type="entry name" value="METAL-PSEUDOPALINE RECEPTOR CNTO"/>
    <property type="match status" value="1"/>
</dbReference>
<evidence type="ECO:0000256" key="2">
    <source>
        <dbReference type="ARBA" id="ARBA00009810"/>
    </source>
</evidence>
<dbReference type="Gene3D" id="2.40.170.20">
    <property type="entry name" value="TonB-dependent receptor, beta-barrel domain"/>
    <property type="match status" value="1"/>
</dbReference>
<evidence type="ECO:0000256" key="3">
    <source>
        <dbReference type="ARBA" id="ARBA00022448"/>
    </source>
</evidence>
<evidence type="ECO:0000256" key="7">
    <source>
        <dbReference type="ARBA" id="ARBA00023136"/>
    </source>
</evidence>
<dbReference type="PROSITE" id="PS52016">
    <property type="entry name" value="TONB_DEPENDENT_REC_3"/>
    <property type="match status" value="1"/>
</dbReference>
<dbReference type="NCBIfam" id="TIGR01783">
    <property type="entry name" value="TonB-siderophor"/>
    <property type="match status" value="1"/>
</dbReference>
<proteinExistence type="inferred from homology"/>
<evidence type="ECO:0000256" key="5">
    <source>
        <dbReference type="ARBA" id="ARBA00022692"/>
    </source>
</evidence>
<dbReference type="PANTHER" id="PTHR32552">
    <property type="entry name" value="FERRICHROME IRON RECEPTOR-RELATED"/>
    <property type="match status" value="1"/>
</dbReference>
<keyword evidence="3 10" id="KW-0813">Transport</keyword>
<dbReference type="InterPro" id="IPR036942">
    <property type="entry name" value="Beta-barrel_TonB_sf"/>
</dbReference>
<comment type="subcellular location">
    <subcellularLocation>
        <location evidence="1 10">Cell outer membrane</location>
        <topology evidence="1 10">Multi-pass membrane protein</topology>
    </subcellularLocation>
</comment>
<dbReference type="InterPro" id="IPR000531">
    <property type="entry name" value="Beta-barrel_TonB"/>
</dbReference>
<evidence type="ECO:0000256" key="8">
    <source>
        <dbReference type="ARBA" id="ARBA00023170"/>
    </source>
</evidence>
<evidence type="ECO:0000259" key="14">
    <source>
        <dbReference type="Pfam" id="PF07715"/>
    </source>
</evidence>
<feature type="domain" description="TonB-dependent receptor-like beta-barrel" evidence="13">
    <location>
        <begin position="246"/>
        <end position="701"/>
    </location>
</feature>
<evidence type="ECO:0000313" key="15">
    <source>
        <dbReference type="EMBL" id="RDE07380.1"/>
    </source>
</evidence>
<evidence type="ECO:0000256" key="4">
    <source>
        <dbReference type="ARBA" id="ARBA00022452"/>
    </source>
</evidence>
<protein>
    <submittedName>
        <fullName evidence="15">TonB-dependent siderophore receptor</fullName>
    </submittedName>
</protein>
<dbReference type="EMBL" id="QQNB01000001">
    <property type="protein sequence ID" value="RDE07380.1"/>
    <property type="molecule type" value="Genomic_DNA"/>
</dbReference>
<sequence length="732" mass="79887">MTSAFSRPHKGIFIVRFCSRARLVTGALPVAIAMAASPASAQTVEVAEAEREGEDILVTGVRQSYRGNFRLNEIPQAIATIDEAVIEQNNILRLTDALDLNASVVRQNTLGGLWDSFAVRGFAGDENLPSGYLVNGFNAGRGFSGQRDVAGIERVEVLKGPAAAVLGRGEPGGSINLVTKQAELGRSFGTASLQYRSFDTVRAEGDANIALTGNLTARLIGYAESGDTFRDHVDQKRWGFLPSIGVGIGSSTRLTYDFEWTRVEVPFDRGIVVLNGDFGLVPRDRFLGEPSDGDTVARATGHQLRLQHDFSDRWSLLVGASHRDTRLTGASSDAETARARQKLFVDGRSLSRQRRTRRYTSEHSVVRAELSGEFETGTLRHRVLIGGDFDYFDTDQFFTRYRGPVVTATTSDQAGYVLDLQNPVYSRWPVPVTAPITDRLDVQRTMGAYVQDQISLTDRLQVRIGGRYDDFLLRVDNRLTSVLGRRKRSRFSPQAGIVYELSNPLSLYAGYGEGYRANIGADAVGNVFEPETSKSIEAGIKLSALGGRLTGTLTVYQLDKSNVLATDTLNPGFSVAIGEARSRGVELDVNGRLPGGVDVLLSYAYTDAEARSRVLDPNFSFQIEPGDPLINIPDHNLNLQAAKHLTFGDRKATIGAGVQYVGERNGETGTDFKLPSHILARVFGQVDVTDGVELFGSVTNLFDEHWYANSYSPVWVQPGAPRTATIGLRASF</sequence>
<dbReference type="InterPro" id="IPR012910">
    <property type="entry name" value="Plug_dom"/>
</dbReference>
<evidence type="ECO:0000256" key="10">
    <source>
        <dbReference type="PROSITE-ProRule" id="PRU01360"/>
    </source>
</evidence>
<evidence type="ECO:0000256" key="12">
    <source>
        <dbReference type="SAM" id="SignalP"/>
    </source>
</evidence>
<evidence type="ECO:0000313" key="16">
    <source>
        <dbReference type="Proteomes" id="UP000253918"/>
    </source>
</evidence>
<dbReference type="InterPro" id="IPR039426">
    <property type="entry name" value="TonB-dep_rcpt-like"/>
</dbReference>
<feature type="chain" id="PRO_5016712927" evidence="12">
    <location>
        <begin position="42"/>
        <end position="732"/>
    </location>
</feature>
<dbReference type="GO" id="GO:0015344">
    <property type="term" value="F:siderophore uptake transmembrane transporter activity"/>
    <property type="evidence" value="ECO:0007669"/>
    <property type="project" value="TreeGrafter"/>
</dbReference>
<dbReference type="Proteomes" id="UP000253918">
    <property type="component" value="Unassembled WGS sequence"/>
</dbReference>
<dbReference type="InterPro" id="IPR010105">
    <property type="entry name" value="TonB_sidphr_rcpt"/>
</dbReference>